<dbReference type="InterPro" id="IPR036388">
    <property type="entry name" value="WH-like_DNA-bd_sf"/>
</dbReference>
<dbReference type="InterPro" id="IPR001845">
    <property type="entry name" value="HTH_ArsR_DNA-bd_dom"/>
</dbReference>
<reference evidence="3 4" key="1">
    <citation type="submission" date="2020-11" db="EMBL/GenBank/DDBJ databases">
        <title>A novel isolate from a Black sea contaminated sediment with potential to produce alkanes: Plantactinospora alkalitolerans sp. nov.</title>
        <authorList>
            <person name="Carro L."/>
            <person name="Veyisoglu A."/>
            <person name="Guven K."/>
            <person name="Schumann P."/>
            <person name="Klenk H.-P."/>
            <person name="Sahin N."/>
        </authorList>
    </citation>
    <scope>NUCLEOTIDE SEQUENCE [LARGE SCALE GENOMIC DNA]</scope>
    <source>
        <strain evidence="3 4">S1510</strain>
    </source>
</reference>
<accession>A0ABS0GXL8</accession>
<dbReference type="SMART" id="SM00418">
    <property type="entry name" value="HTH_ARSR"/>
    <property type="match status" value="1"/>
</dbReference>
<dbReference type="Gene3D" id="1.10.10.10">
    <property type="entry name" value="Winged helix-like DNA-binding domain superfamily/Winged helix DNA-binding domain"/>
    <property type="match status" value="1"/>
</dbReference>
<dbReference type="EMBL" id="JADPUN010000176">
    <property type="protein sequence ID" value="MBF9130939.1"/>
    <property type="molecule type" value="Genomic_DNA"/>
</dbReference>
<feature type="domain" description="HTH arsR-type" evidence="2">
    <location>
        <begin position="257"/>
        <end position="332"/>
    </location>
</feature>
<proteinExistence type="predicted"/>
<feature type="region of interest" description="Disordered" evidence="1">
    <location>
        <begin position="52"/>
        <end position="91"/>
    </location>
</feature>
<name>A0ABS0GXL8_9ACTN</name>
<gene>
    <name evidence="3" type="ORF">I0C86_18525</name>
</gene>
<sequence length="337" mass="35855">MIRIWLGAEDIARTRIAPAPLPLHEVFVSLAAPRAGTGPDPVGAPELTRWLRDLSEPGPAPDGRGPSSDRVDEPPAARGTGPGRPRSANLLAPLPEDRNLEGALEWLLTNSVGRVRTLAAAVRAYYDRWVVDELSAWESVVRLDVNERSRALATGGVEALLALLDPWATWRNPVLSVGSTVDLDLRPAGAGLLLVPSVFARQLWVGGQPESVVVVYPVRRPRPAEHRPAEHRAAEHRAPGHRPVPAYALGAAAVSGDPLTALLGRSRAAVLRAALVGANTTDLARRAGISTPSASQHASVLRDAGLLRTTRHGKAAHHTLTPLARALLTGNDAVTRR</sequence>
<evidence type="ECO:0000256" key="1">
    <source>
        <dbReference type="SAM" id="MobiDB-lite"/>
    </source>
</evidence>
<dbReference type="InterPro" id="IPR011991">
    <property type="entry name" value="ArsR-like_HTH"/>
</dbReference>
<dbReference type="InterPro" id="IPR036390">
    <property type="entry name" value="WH_DNA-bd_sf"/>
</dbReference>
<keyword evidence="4" id="KW-1185">Reference proteome</keyword>
<comment type="caution">
    <text evidence="3">The sequence shown here is derived from an EMBL/GenBank/DDBJ whole genome shotgun (WGS) entry which is preliminary data.</text>
</comment>
<dbReference type="CDD" id="cd00090">
    <property type="entry name" value="HTH_ARSR"/>
    <property type="match status" value="1"/>
</dbReference>
<evidence type="ECO:0000259" key="2">
    <source>
        <dbReference type="SMART" id="SM00418"/>
    </source>
</evidence>
<feature type="compositionally biased region" description="Low complexity" evidence="1">
    <location>
        <begin position="76"/>
        <end position="88"/>
    </location>
</feature>
<organism evidence="3 4">
    <name type="scientific">Plantactinospora alkalitolerans</name>
    <dbReference type="NCBI Taxonomy" id="2789879"/>
    <lineage>
        <taxon>Bacteria</taxon>
        <taxon>Bacillati</taxon>
        <taxon>Actinomycetota</taxon>
        <taxon>Actinomycetes</taxon>
        <taxon>Micromonosporales</taxon>
        <taxon>Micromonosporaceae</taxon>
        <taxon>Plantactinospora</taxon>
    </lineage>
</organism>
<evidence type="ECO:0000313" key="3">
    <source>
        <dbReference type="EMBL" id="MBF9130939.1"/>
    </source>
</evidence>
<dbReference type="Proteomes" id="UP000638560">
    <property type="component" value="Unassembled WGS sequence"/>
</dbReference>
<evidence type="ECO:0000313" key="4">
    <source>
        <dbReference type="Proteomes" id="UP000638560"/>
    </source>
</evidence>
<dbReference type="SUPFAM" id="SSF46785">
    <property type="entry name" value="Winged helix' DNA-binding domain"/>
    <property type="match status" value="1"/>
</dbReference>
<protein>
    <submittedName>
        <fullName evidence="3">Winged helix-turn-helix transcriptional regulator</fullName>
    </submittedName>
</protein>
<dbReference type="RefSeq" id="WP_196202501.1">
    <property type="nucleotide sequence ID" value="NZ_JADPUN010000176.1"/>
</dbReference>